<evidence type="ECO:0000256" key="1">
    <source>
        <dbReference type="SAM" id="MobiDB-lite"/>
    </source>
</evidence>
<feature type="compositionally biased region" description="Polar residues" evidence="1">
    <location>
        <begin position="53"/>
        <end position="69"/>
    </location>
</feature>
<evidence type="ECO:0000313" key="2">
    <source>
        <dbReference type="EMBL" id="KAF7293530.1"/>
    </source>
</evidence>
<comment type="caution">
    <text evidence="2">The sequence shown here is derived from an EMBL/GenBank/DDBJ whole genome shotgun (WGS) entry which is preliminary data.</text>
</comment>
<sequence length="610" mass="67589">MTVRRSERPPRPIIRYPPVLPPSKSRNSSRRGKNSTNQQQDPESPAPPDKSESQTNAGKQTGNRGLSSKPTKRRRMDSASGSEHQEPSTSLEILAQVAVPSGSANGDDGHVYNRQHSTHLARMPIGWMHATDFNHASQDPLARPDFIPISNRASAYPIHISPPTTDTSIRDGLNLSTHVSRLPAGQVSPIVTDHTTATLSSLLEQLRVTPNFKVGFSSPIDYQAHWTKREARGVPLLRSTFVVLVYVTRKNGHQEDLILEVSPNPFPDLNSVFVEDLLDQILLEREELTRTWHTPWGYIIGTSDRLQDFTNDTPYLRVLGHSQSLTQHSPPFPETSKLTCIPLAWSNDAGFIVHLKEDDWTIPNANGLAELPSSPVPNLEVPNSDFKLHLDVDLDGDLDLDGDSDLDGDWNYSDTNSNNFFALDERSRYIDPGRYTPNTRSSTPSNDSLAAFFNSLLLDLHPLEAITEKACGTGYKQCQTVMAVKLLATSIGFQWPVKGVVATTELKGREIELRQFIEWLASQISGFGSAVSFKNLVTLHKGVVEAHDRLSLMDPAEMSPQQNEDLDALQWLGLVSFTVLDEQVAHGVRAPSAVLFTKVDIGDLIKRNSD</sequence>
<dbReference type="Proteomes" id="UP000636479">
    <property type="component" value="Unassembled WGS sequence"/>
</dbReference>
<feature type="region of interest" description="Disordered" evidence="1">
    <location>
        <begin position="1"/>
        <end position="90"/>
    </location>
</feature>
<accession>A0A8H6S919</accession>
<keyword evidence="3" id="KW-1185">Reference proteome</keyword>
<reference evidence="2" key="1">
    <citation type="submission" date="2020-05" db="EMBL/GenBank/DDBJ databases">
        <title>Mycena genomes resolve the evolution of fungal bioluminescence.</title>
        <authorList>
            <person name="Tsai I.J."/>
        </authorList>
    </citation>
    <scope>NUCLEOTIDE SEQUENCE</scope>
    <source>
        <strain evidence="2">171206Taipei</strain>
    </source>
</reference>
<feature type="compositionally biased region" description="Polar residues" evidence="1">
    <location>
        <begin position="79"/>
        <end position="90"/>
    </location>
</feature>
<protein>
    <submittedName>
        <fullName evidence="2">Uncharacterized protein</fullName>
    </submittedName>
</protein>
<dbReference type="RefSeq" id="XP_037215693.1">
    <property type="nucleotide sequence ID" value="XM_037367861.1"/>
</dbReference>
<name>A0A8H6S919_9AGAR</name>
<gene>
    <name evidence="2" type="ORF">MIND_01131400</name>
</gene>
<proteinExistence type="predicted"/>
<feature type="compositionally biased region" description="Basic and acidic residues" evidence="1">
    <location>
        <begin position="1"/>
        <end position="10"/>
    </location>
</feature>
<dbReference type="EMBL" id="JACAZF010000010">
    <property type="protein sequence ID" value="KAF7293530.1"/>
    <property type="molecule type" value="Genomic_DNA"/>
</dbReference>
<organism evidence="2 3">
    <name type="scientific">Mycena indigotica</name>
    <dbReference type="NCBI Taxonomy" id="2126181"/>
    <lineage>
        <taxon>Eukaryota</taxon>
        <taxon>Fungi</taxon>
        <taxon>Dikarya</taxon>
        <taxon>Basidiomycota</taxon>
        <taxon>Agaricomycotina</taxon>
        <taxon>Agaricomycetes</taxon>
        <taxon>Agaricomycetidae</taxon>
        <taxon>Agaricales</taxon>
        <taxon>Marasmiineae</taxon>
        <taxon>Mycenaceae</taxon>
        <taxon>Mycena</taxon>
    </lineage>
</organism>
<dbReference type="GeneID" id="59350377"/>
<dbReference type="AlphaFoldDB" id="A0A8H6S919"/>
<feature type="compositionally biased region" description="Low complexity" evidence="1">
    <location>
        <begin position="13"/>
        <end position="26"/>
    </location>
</feature>
<evidence type="ECO:0000313" key="3">
    <source>
        <dbReference type="Proteomes" id="UP000636479"/>
    </source>
</evidence>